<feature type="domain" description="Peptidase M61 catalytic" evidence="2">
    <location>
        <begin position="315"/>
        <end position="431"/>
    </location>
</feature>
<dbReference type="InterPro" id="IPR007963">
    <property type="entry name" value="Peptidase_M61_catalytic"/>
</dbReference>
<feature type="domain" description="Peptidase M61 N-terminal" evidence="3">
    <location>
        <begin position="47"/>
        <end position="218"/>
    </location>
</feature>
<dbReference type="SUPFAM" id="SSF50156">
    <property type="entry name" value="PDZ domain-like"/>
    <property type="match status" value="1"/>
</dbReference>
<dbReference type="InterPro" id="IPR040756">
    <property type="entry name" value="Peptidase_M61_N"/>
</dbReference>
<dbReference type="Gene3D" id="1.10.390.10">
    <property type="entry name" value="Neutral Protease Domain 2"/>
    <property type="match status" value="1"/>
</dbReference>
<dbReference type="InterPro" id="IPR024191">
    <property type="entry name" value="Peptidase_M61"/>
</dbReference>
<accession>A0A927FJE7</accession>
<reference evidence="4" key="1">
    <citation type="submission" date="2020-09" db="EMBL/GenBank/DDBJ databases">
        <title>Genome seq and assembly of Limnohabitants sp.</title>
        <authorList>
            <person name="Chhetri G."/>
        </authorList>
    </citation>
    <scope>NUCLEOTIDE SEQUENCE</scope>
    <source>
        <strain evidence="4">JUR4</strain>
    </source>
</reference>
<dbReference type="Proteomes" id="UP000647424">
    <property type="component" value="Unassembled WGS sequence"/>
</dbReference>
<dbReference type="Gene3D" id="2.60.40.3650">
    <property type="match status" value="1"/>
</dbReference>
<dbReference type="Pfam" id="PF05299">
    <property type="entry name" value="Peptidase_M61"/>
    <property type="match status" value="1"/>
</dbReference>
<dbReference type="AlphaFoldDB" id="A0A927FJE7"/>
<comment type="caution">
    <text evidence="4">The sequence shown here is derived from an EMBL/GenBank/DDBJ whole genome shotgun (WGS) entry which is preliminary data.</text>
</comment>
<dbReference type="EMBL" id="JACYFT010000002">
    <property type="protein sequence ID" value="MBD8050650.1"/>
    <property type="molecule type" value="Genomic_DNA"/>
</dbReference>
<dbReference type="Pfam" id="PF17899">
    <property type="entry name" value="Peptidase_M61_N"/>
    <property type="match status" value="1"/>
</dbReference>
<evidence type="ECO:0000313" key="4">
    <source>
        <dbReference type="EMBL" id="MBD8050650.1"/>
    </source>
</evidence>
<feature type="signal peptide" evidence="1">
    <location>
        <begin position="1"/>
        <end position="25"/>
    </location>
</feature>
<sequence>MGCRRALLCVLLAMLGSAVAQPVLAQGGTVVSSHSASGERYPGVLRLHVDATDLDRRIFRIQQTLPVKPGALTLHYPRFLPGTHGPYGEIERMAGLQIRAQGQTLAWQRDTVDPYSFHVQVPAGVNELGLEFQFLSEVRGQTGRVVMTRDMLNLQWISQVIYPGGFQAKGIAVQASVTLPAGWHAATALRVTGRQGDTWQFEPTSLETLVDSPIFAGRHHQQIALDPQGAAKPVVLHLFADAPEQLQASDAQIEAHRQLVQQTDRLMGSRHFRHYDFLLALSERMGGIGLEHHESSENGVLPDYFKDWAKSVGARELLPHEYVHSWNGKFRRPADLWTPHFNQPMRNSLLWLYEGQTQYWGRVLAARSGLVTPEQTRDLMARTAAEYTYRAGKLWRNLQDTTNEGTMRSGRNATWRDWQRGSDYYDESSLIWLDADTLIRDKSKGQRSLDDFAKLFFGVEPDRVAPLTYTFDDIVAALNKVQPHDWKAFLRERLDSHALAAPLDGLQRAGWRLDWAETPSEWSRSGNGRGQADDFSYSLGLVLQPDGQVQQVRWNSPAFEAGMSPALSVVAVQGKAYKAERLSAAITANKSGQAPLQLLVKEGEQYRTLTLDYRQGLRYPRLVRIEGMPEGLDAGVLKARQ</sequence>
<feature type="chain" id="PRO_5036743118" evidence="1">
    <location>
        <begin position="26"/>
        <end position="641"/>
    </location>
</feature>
<organism evidence="4 5">
    <name type="scientific">Limnohabitans radicicola</name>
    <dbReference type="NCBI Taxonomy" id="2771427"/>
    <lineage>
        <taxon>Bacteria</taxon>
        <taxon>Pseudomonadati</taxon>
        <taxon>Pseudomonadota</taxon>
        <taxon>Betaproteobacteria</taxon>
        <taxon>Burkholderiales</taxon>
        <taxon>Comamonadaceae</taxon>
        <taxon>Limnohabitans</taxon>
    </lineage>
</organism>
<gene>
    <name evidence="4" type="ORF">IC609_08840</name>
</gene>
<evidence type="ECO:0000259" key="3">
    <source>
        <dbReference type="Pfam" id="PF17899"/>
    </source>
</evidence>
<dbReference type="InterPro" id="IPR036034">
    <property type="entry name" value="PDZ_sf"/>
</dbReference>
<keyword evidence="5" id="KW-1185">Reference proteome</keyword>
<name>A0A927FJE7_9BURK</name>
<keyword evidence="1" id="KW-0732">Signal</keyword>
<dbReference type="PIRSF" id="PIRSF016493">
    <property type="entry name" value="Glycyl_aminpptds"/>
    <property type="match status" value="1"/>
</dbReference>
<protein>
    <submittedName>
        <fullName evidence="4">M61 family metallopeptidase</fullName>
    </submittedName>
</protein>
<evidence type="ECO:0000259" key="2">
    <source>
        <dbReference type="Pfam" id="PF05299"/>
    </source>
</evidence>
<dbReference type="InterPro" id="IPR027268">
    <property type="entry name" value="Peptidase_M4/M1_CTD_sf"/>
</dbReference>
<proteinExistence type="predicted"/>
<evidence type="ECO:0000256" key="1">
    <source>
        <dbReference type="SAM" id="SignalP"/>
    </source>
</evidence>
<evidence type="ECO:0000313" key="5">
    <source>
        <dbReference type="Proteomes" id="UP000647424"/>
    </source>
</evidence>